<reference evidence="1" key="1">
    <citation type="submission" date="2014-11" db="EMBL/GenBank/DDBJ databases">
        <authorList>
            <person name="Amaro Gonzalez C."/>
        </authorList>
    </citation>
    <scope>NUCLEOTIDE SEQUENCE</scope>
</reference>
<proteinExistence type="predicted"/>
<name>A0A0E9WSQ2_ANGAN</name>
<accession>A0A0E9WSQ2</accession>
<dbReference type="EMBL" id="GBXM01016059">
    <property type="protein sequence ID" value="JAH92518.1"/>
    <property type="molecule type" value="Transcribed_RNA"/>
</dbReference>
<protein>
    <submittedName>
        <fullName evidence="1">Uncharacterized protein</fullName>
    </submittedName>
</protein>
<reference evidence="1" key="2">
    <citation type="journal article" date="2015" name="Fish Shellfish Immunol.">
        <title>Early steps in the European eel (Anguilla anguilla)-Vibrio vulnificus interaction in the gills: Role of the RtxA13 toxin.</title>
        <authorList>
            <person name="Callol A."/>
            <person name="Pajuelo D."/>
            <person name="Ebbesson L."/>
            <person name="Teles M."/>
            <person name="MacKenzie S."/>
            <person name="Amaro C."/>
        </authorList>
    </citation>
    <scope>NUCLEOTIDE SEQUENCE</scope>
</reference>
<sequence>MYLKEGLLTKGLSLGKYLLFDCPFSGKRINNNERCLNEMYMSLDIYFLRHAITDYNIFVNC</sequence>
<dbReference type="AlphaFoldDB" id="A0A0E9WSQ2"/>
<evidence type="ECO:0000313" key="1">
    <source>
        <dbReference type="EMBL" id="JAH92518.1"/>
    </source>
</evidence>
<organism evidence="1">
    <name type="scientific">Anguilla anguilla</name>
    <name type="common">European freshwater eel</name>
    <name type="synonym">Muraena anguilla</name>
    <dbReference type="NCBI Taxonomy" id="7936"/>
    <lineage>
        <taxon>Eukaryota</taxon>
        <taxon>Metazoa</taxon>
        <taxon>Chordata</taxon>
        <taxon>Craniata</taxon>
        <taxon>Vertebrata</taxon>
        <taxon>Euteleostomi</taxon>
        <taxon>Actinopterygii</taxon>
        <taxon>Neopterygii</taxon>
        <taxon>Teleostei</taxon>
        <taxon>Anguilliformes</taxon>
        <taxon>Anguillidae</taxon>
        <taxon>Anguilla</taxon>
    </lineage>
</organism>